<dbReference type="InterPro" id="IPR018982">
    <property type="entry name" value="RQC_domain"/>
</dbReference>
<dbReference type="RefSeq" id="WP_212979874.1">
    <property type="nucleotide sequence ID" value="NZ_AP025343.1"/>
</dbReference>
<dbReference type="Pfam" id="PF09382">
    <property type="entry name" value="RQC"/>
    <property type="match status" value="1"/>
</dbReference>
<organism evidence="2 3">
    <name type="scientific">Paenibacillus azoreducens</name>
    <dbReference type="NCBI Taxonomy" id="116718"/>
    <lineage>
        <taxon>Bacteria</taxon>
        <taxon>Bacillati</taxon>
        <taxon>Bacillota</taxon>
        <taxon>Bacilli</taxon>
        <taxon>Bacillales</taxon>
        <taxon>Paenibacillaceae</taxon>
        <taxon>Paenibacillus</taxon>
    </lineage>
</organism>
<dbReference type="AlphaFoldDB" id="A0A919YGU5"/>
<dbReference type="InterPro" id="IPR036388">
    <property type="entry name" value="WH-like_DNA-bd_sf"/>
</dbReference>
<dbReference type="Gene3D" id="1.10.10.10">
    <property type="entry name" value="Winged helix-like DNA-binding domain superfamily/Winged helix DNA-binding domain"/>
    <property type="match status" value="1"/>
</dbReference>
<dbReference type="NCBIfam" id="NF041107">
    <property type="entry name" value="RQC_minor_1"/>
    <property type="match status" value="1"/>
</dbReference>
<dbReference type="GO" id="GO:0006260">
    <property type="term" value="P:DNA replication"/>
    <property type="evidence" value="ECO:0007669"/>
    <property type="project" value="InterPro"/>
</dbReference>
<proteinExistence type="predicted"/>
<gene>
    <name evidence="2" type="ORF">J34TS1_41230</name>
</gene>
<protein>
    <recommendedName>
        <fullName evidence="1">RQC domain-containing protein</fullName>
    </recommendedName>
</protein>
<reference evidence="2 3" key="1">
    <citation type="submission" date="2021-03" db="EMBL/GenBank/DDBJ databases">
        <title>Antimicrobial resistance genes in bacteria isolated from Japanese honey, and their potential for conferring macrolide and lincosamide resistance in the American foulbrood pathogen Paenibacillus larvae.</title>
        <authorList>
            <person name="Okamoto M."/>
            <person name="Kumagai M."/>
            <person name="Kanamori H."/>
            <person name="Takamatsu D."/>
        </authorList>
    </citation>
    <scope>NUCLEOTIDE SEQUENCE [LARGE SCALE GENOMIC DNA]</scope>
    <source>
        <strain evidence="2 3">J34TS1</strain>
    </source>
</reference>
<comment type="caution">
    <text evidence="2">The sequence shown here is derived from an EMBL/GenBank/DDBJ whole genome shotgun (WGS) entry which is preliminary data.</text>
</comment>
<name>A0A919YGU5_9BACL</name>
<accession>A0A919YGU5</accession>
<evidence type="ECO:0000313" key="2">
    <source>
        <dbReference type="EMBL" id="GIO49358.1"/>
    </source>
</evidence>
<dbReference type="InterPro" id="IPR036390">
    <property type="entry name" value="WH_DNA-bd_sf"/>
</dbReference>
<dbReference type="SMART" id="SM00956">
    <property type="entry name" value="RQC"/>
    <property type="match status" value="1"/>
</dbReference>
<evidence type="ECO:0000259" key="1">
    <source>
        <dbReference type="SMART" id="SM00956"/>
    </source>
</evidence>
<dbReference type="EMBL" id="BORT01000021">
    <property type="protein sequence ID" value="GIO49358.1"/>
    <property type="molecule type" value="Genomic_DNA"/>
</dbReference>
<dbReference type="Proteomes" id="UP000682811">
    <property type="component" value="Unassembled WGS sequence"/>
</dbReference>
<evidence type="ECO:0000313" key="3">
    <source>
        <dbReference type="Proteomes" id="UP000682811"/>
    </source>
</evidence>
<dbReference type="GO" id="GO:0043138">
    <property type="term" value="F:3'-5' DNA helicase activity"/>
    <property type="evidence" value="ECO:0007669"/>
    <property type="project" value="InterPro"/>
</dbReference>
<sequence length="250" mass="29614">MKKRIKPLPDPELRAILRAADDIIAEGGRTLLSKILKGSKERKLLELGLDRNPSYGYYKDLTLEQIMDKVDHMIRTGFLETELNGKLPTIIFTPRGWAIERERRAEEFVQEWDRWLENNVTPLNMEYLKERNRGMIFLFLYKILCSRDKKYIPFLTLWERIDFKKVQAEIRNVIQALKQSDDMDDEKWKQLLSERAQSLIIRSQDPIFLACQSCGGFFIFDETNLEYYTSEGLRFPNECINCMEGHLLHR</sequence>
<feature type="domain" description="RQC" evidence="1">
    <location>
        <begin position="11"/>
        <end position="112"/>
    </location>
</feature>
<keyword evidence="3" id="KW-1185">Reference proteome</keyword>
<dbReference type="SUPFAM" id="SSF46785">
    <property type="entry name" value="Winged helix' DNA-binding domain"/>
    <property type="match status" value="1"/>
</dbReference>
<dbReference type="GO" id="GO:0006281">
    <property type="term" value="P:DNA repair"/>
    <property type="evidence" value="ECO:0007669"/>
    <property type="project" value="InterPro"/>
</dbReference>